<dbReference type="HAMAP" id="MF_01382">
    <property type="entry name" value="SecA"/>
    <property type="match status" value="1"/>
</dbReference>
<sequence length="789" mass="90915">MEGFLNILGNYSNRELKKIYPIVDKIEKLDEEFSKLSNEELKNKTIEFKDRLEKGETLDDILIEAFATVREAAFRVLGMKHYRVQLIGGMVLYQGRIAEMKTGEGKTLVGTLSAYLNALTGQGVHIITTNDYLAKRDRDEMGKVHEFLGLSVGVILHDMQPDERRAQYACDITYGTNSELGFDYLRDNMATKKEDRVQRELNYCIVDEIDSILIDEARTPLIISGEGKKPTKYYIVVDKFVRGLKEKEDYEVDRKGKAVILTALGIEKLEKYFNIENYADPENRDLQHHVSQALRAHYTMHLNKDYIVKKGEVLIVDEFTGRVMEGRRFSEGLHEALEAKEGVRIQKESKTLATITIQNYFRMYNRLSGMSGTAVTEETEFQEIYGLDVITIPTNKPVQRIDHKDIIYKTLKDKYDAIIEDILICHKKGQPVLVGTSSIQKSEDISYLLKRRGIKHYLLNAKNHEKEAKIVEKAGRKDAITIATNMAGRGTDIKINDEVRALGGLRIIGTDRHDARRIDNQLKGRAGRQGDVGSSQFYISLQDELFKVFEADRFNSLFGKLDLPEHEPITEKSVYKAVEFAQKAIEGNSFETRKNIIGFDDVINKQRLVIYDQRNFVLDKGDITENIDDMIKFVLEDIVKKHLTDALKQDAIDDADDFDDNLRKLVLFLNDFGIVDEEIINFENLENKSIDIIQRIVNRAVKHIYEGVMESFDTEEEFKDKQREILLKNVDQKWIDHLDNMEHLKDGIKLRSYRQLDPVREFQIESSAAFNEMVLSIKYDTVKDLLKIK</sequence>
<dbReference type="NCBIfam" id="NF006630">
    <property type="entry name" value="PRK09200.1"/>
    <property type="match status" value="1"/>
</dbReference>
<keyword evidence="10 12" id="KW-0811">Translocation</keyword>
<comment type="subunit">
    <text evidence="12">Monomer and homodimer. Part of the essential Sec protein translocation apparatus which comprises SecA, SecYEG and auxiliary proteins SecDF. Other proteins may also be involved.</text>
</comment>
<dbReference type="SUPFAM" id="SSF52540">
    <property type="entry name" value="P-loop containing nucleoside triphosphate hydrolases"/>
    <property type="match status" value="2"/>
</dbReference>
<keyword evidence="8 12" id="KW-0653">Protein transport</keyword>
<dbReference type="Gene3D" id="3.90.1440.10">
    <property type="entry name" value="SecA, preprotein cross-linking domain"/>
    <property type="match status" value="1"/>
</dbReference>
<feature type="binding site" evidence="12">
    <location>
        <position position="85"/>
    </location>
    <ligand>
        <name>ATP</name>
        <dbReference type="ChEBI" id="CHEBI:30616"/>
    </ligand>
</feature>
<keyword evidence="18" id="KW-1185">Reference proteome</keyword>
<name>A0ABU0JUK0_HATLI</name>
<feature type="domain" description="Helicase C-terminal" evidence="15">
    <location>
        <begin position="410"/>
        <end position="569"/>
    </location>
</feature>
<evidence type="ECO:0000256" key="11">
    <source>
        <dbReference type="ARBA" id="ARBA00023136"/>
    </source>
</evidence>
<dbReference type="InterPro" id="IPR036266">
    <property type="entry name" value="SecA_Wing/Scaffold_sf"/>
</dbReference>
<reference evidence="17 18" key="1">
    <citation type="submission" date="2023-07" db="EMBL/GenBank/DDBJ databases">
        <title>Genomic Encyclopedia of Type Strains, Phase IV (KMG-IV): sequencing the most valuable type-strain genomes for metagenomic binning, comparative biology and taxonomic classification.</title>
        <authorList>
            <person name="Goeker M."/>
        </authorList>
    </citation>
    <scope>NUCLEOTIDE SEQUENCE [LARGE SCALE GENOMIC DNA]</scope>
    <source>
        <strain evidence="17 18">DSM 1400</strain>
    </source>
</reference>
<dbReference type="PANTHER" id="PTHR30612:SF0">
    <property type="entry name" value="CHLOROPLAST PROTEIN-TRANSPORTING ATPASE"/>
    <property type="match status" value="1"/>
</dbReference>
<evidence type="ECO:0000256" key="13">
    <source>
        <dbReference type="RuleBase" id="RU003874"/>
    </source>
</evidence>
<dbReference type="Pfam" id="PF21090">
    <property type="entry name" value="P-loop_SecA"/>
    <property type="match status" value="1"/>
</dbReference>
<feature type="binding site" evidence="12">
    <location>
        <position position="492"/>
    </location>
    <ligand>
        <name>ATP</name>
        <dbReference type="ChEBI" id="CHEBI:30616"/>
    </ligand>
</feature>
<dbReference type="Gene3D" id="3.40.50.300">
    <property type="entry name" value="P-loop containing nucleotide triphosphate hydrolases"/>
    <property type="match status" value="3"/>
</dbReference>
<evidence type="ECO:0000313" key="18">
    <source>
        <dbReference type="Proteomes" id="UP001224418"/>
    </source>
</evidence>
<dbReference type="PANTHER" id="PTHR30612">
    <property type="entry name" value="SECA INNER MEMBRANE COMPONENT OF SEC PROTEIN SECRETION SYSTEM"/>
    <property type="match status" value="1"/>
</dbReference>
<evidence type="ECO:0000259" key="14">
    <source>
        <dbReference type="PROSITE" id="PS51192"/>
    </source>
</evidence>
<keyword evidence="5 12" id="KW-0963">Cytoplasm</keyword>
<dbReference type="InterPro" id="IPR044722">
    <property type="entry name" value="SecA_SF2_C"/>
</dbReference>
<dbReference type="InterPro" id="IPR011115">
    <property type="entry name" value="SecA_DEAD"/>
</dbReference>
<dbReference type="InterPro" id="IPR000185">
    <property type="entry name" value="SecA"/>
</dbReference>
<evidence type="ECO:0000313" key="17">
    <source>
        <dbReference type="EMBL" id="MDQ0480782.1"/>
    </source>
</evidence>
<dbReference type="SMART" id="SM00957">
    <property type="entry name" value="SecA_DEAD"/>
    <property type="match status" value="1"/>
</dbReference>
<evidence type="ECO:0000256" key="1">
    <source>
        <dbReference type="ARBA" id="ARBA00004170"/>
    </source>
</evidence>
<dbReference type="PROSITE" id="PS51196">
    <property type="entry name" value="SECA_MOTOR_DEAD"/>
    <property type="match status" value="1"/>
</dbReference>
<keyword evidence="4 12" id="KW-1003">Cell membrane</keyword>
<dbReference type="InterPro" id="IPR036670">
    <property type="entry name" value="SecA_X-link_sf"/>
</dbReference>
<evidence type="ECO:0000256" key="4">
    <source>
        <dbReference type="ARBA" id="ARBA00022475"/>
    </source>
</evidence>
<dbReference type="InterPro" id="IPR011116">
    <property type="entry name" value="SecA_Wing/Scaffold"/>
</dbReference>
<comment type="catalytic activity">
    <reaction evidence="12">
        <text>ATP + H2O + cellular proteinSide 1 = ADP + phosphate + cellular proteinSide 2.</text>
        <dbReference type="EC" id="7.4.2.8"/>
    </reaction>
</comment>
<evidence type="ECO:0000256" key="3">
    <source>
        <dbReference type="ARBA" id="ARBA00022448"/>
    </source>
</evidence>
<comment type="caution">
    <text evidence="17">The sequence shown here is derived from an EMBL/GenBank/DDBJ whole genome shotgun (WGS) entry which is preliminary data.</text>
</comment>
<keyword evidence="11 12" id="KW-0472">Membrane</keyword>
<proteinExistence type="inferred from homology"/>
<dbReference type="SMART" id="SM00958">
    <property type="entry name" value="SecA_PP_bind"/>
    <property type="match status" value="1"/>
</dbReference>
<evidence type="ECO:0000256" key="5">
    <source>
        <dbReference type="ARBA" id="ARBA00022490"/>
    </source>
</evidence>
<dbReference type="PROSITE" id="PS51194">
    <property type="entry name" value="HELICASE_CTER"/>
    <property type="match status" value="1"/>
</dbReference>
<dbReference type="InterPro" id="IPR014001">
    <property type="entry name" value="Helicase_ATP-bd"/>
</dbReference>
<feature type="domain" description="SecA family profile" evidence="16">
    <location>
        <begin position="1"/>
        <end position="570"/>
    </location>
</feature>
<dbReference type="InterPro" id="IPR011130">
    <property type="entry name" value="SecA_preprotein_X-link_dom"/>
</dbReference>
<keyword evidence="9 12" id="KW-1278">Translocase</keyword>
<keyword evidence="6 12" id="KW-0547">Nucleotide-binding</keyword>
<dbReference type="PROSITE" id="PS51192">
    <property type="entry name" value="HELICASE_ATP_BIND_1"/>
    <property type="match status" value="1"/>
</dbReference>
<accession>A0ABU0JUK0</accession>
<evidence type="ECO:0000256" key="12">
    <source>
        <dbReference type="HAMAP-Rule" id="MF_01382"/>
    </source>
</evidence>
<dbReference type="Pfam" id="PF07516">
    <property type="entry name" value="SecA_SW"/>
    <property type="match status" value="1"/>
</dbReference>
<dbReference type="CDD" id="cd18803">
    <property type="entry name" value="SF2_C_secA"/>
    <property type="match status" value="1"/>
</dbReference>
<dbReference type="EC" id="7.4.2.8" evidence="12"/>
<dbReference type="Proteomes" id="UP001224418">
    <property type="component" value="Unassembled WGS sequence"/>
</dbReference>
<keyword evidence="7 12" id="KW-0067">ATP-binding</keyword>
<evidence type="ECO:0000256" key="9">
    <source>
        <dbReference type="ARBA" id="ARBA00022967"/>
    </source>
</evidence>
<dbReference type="PRINTS" id="PR00906">
    <property type="entry name" value="SECA"/>
</dbReference>
<evidence type="ECO:0000259" key="16">
    <source>
        <dbReference type="PROSITE" id="PS51196"/>
    </source>
</evidence>
<dbReference type="InterPro" id="IPR014018">
    <property type="entry name" value="SecA_motor_DEAD"/>
</dbReference>
<evidence type="ECO:0000259" key="15">
    <source>
        <dbReference type="PROSITE" id="PS51194"/>
    </source>
</evidence>
<evidence type="ECO:0000256" key="2">
    <source>
        <dbReference type="ARBA" id="ARBA00007650"/>
    </source>
</evidence>
<dbReference type="Pfam" id="PF01043">
    <property type="entry name" value="SecA_PP_bind"/>
    <property type="match status" value="1"/>
</dbReference>
<dbReference type="NCBIfam" id="NF009538">
    <property type="entry name" value="PRK12904.1"/>
    <property type="match status" value="1"/>
</dbReference>
<comment type="function">
    <text evidence="12">Part of the Sec protein translocase complex. Interacts with the SecYEG preprotein conducting channel. Has a central role in coupling the hydrolysis of ATP to the transfer of proteins into and across the cell membrane, serving as an ATP-driven molecular motor driving the stepwise translocation of polypeptide chains across the membrane.</text>
</comment>
<protein>
    <recommendedName>
        <fullName evidence="12 13">Protein translocase subunit SecA</fullName>
        <ecNumber evidence="12">7.4.2.8</ecNumber>
    </recommendedName>
</protein>
<dbReference type="InterPro" id="IPR027417">
    <property type="entry name" value="P-loop_NTPase"/>
</dbReference>
<dbReference type="SUPFAM" id="SSF81767">
    <property type="entry name" value="Pre-protein crosslinking domain of SecA"/>
    <property type="match status" value="1"/>
</dbReference>
<dbReference type="SUPFAM" id="SSF81886">
    <property type="entry name" value="Helical scaffold and wing domains of SecA"/>
    <property type="match status" value="1"/>
</dbReference>
<evidence type="ECO:0000256" key="10">
    <source>
        <dbReference type="ARBA" id="ARBA00023010"/>
    </source>
</evidence>
<feature type="domain" description="Helicase ATP-binding" evidence="14">
    <location>
        <begin position="87"/>
        <end position="225"/>
    </location>
</feature>
<dbReference type="Pfam" id="PF07517">
    <property type="entry name" value="SecA_DEAD"/>
    <property type="match status" value="1"/>
</dbReference>
<dbReference type="InterPro" id="IPR001650">
    <property type="entry name" value="Helicase_C-like"/>
</dbReference>
<evidence type="ECO:0000256" key="6">
    <source>
        <dbReference type="ARBA" id="ARBA00022741"/>
    </source>
</evidence>
<keyword evidence="3 12" id="KW-0813">Transport</keyword>
<dbReference type="Gene3D" id="1.10.3060.10">
    <property type="entry name" value="Helical scaffold and wing domains of SecA"/>
    <property type="match status" value="1"/>
</dbReference>
<dbReference type="CDD" id="cd17928">
    <property type="entry name" value="DEXDc_SecA"/>
    <property type="match status" value="1"/>
</dbReference>
<evidence type="ECO:0000256" key="8">
    <source>
        <dbReference type="ARBA" id="ARBA00022927"/>
    </source>
</evidence>
<gene>
    <name evidence="12" type="primary">secA</name>
    <name evidence="17" type="ORF">QOZ93_002532</name>
</gene>
<feature type="binding site" evidence="12">
    <location>
        <begin position="103"/>
        <end position="107"/>
    </location>
    <ligand>
        <name>ATP</name>
        <dbReference type="ChEBI" id="CHEBI:30616"/>
    </ligand>
</feature>
<dbReference type="EMBL" id="JAUSWN010000028">
    <property type="protein sequence ID" value="MDQ0480782.1"/>
    <property type="molecule type" value="Genomic_DNA"/>
</dbReference>
<dbReference type="NCBIfam" id="TIGR00963">
    <property type="entry name" value="secA"/>
    <property type="match status" value="1"/>
</dbReference>
<comment type="similarity">
    <text evidence="2 12 13">Belongs to the SecA family.</text>
</comment>
<comment type="subcellular location">
    <subcellularLocation>
        <location evidence="12">Cell membrane</location>
        <topology evidence="12">Peripheral membrane protein</topology>
        <orientation evidence="12">Cytoplasmic side</orientation>
    </subcellularLocation>
    <subcellularLocation>
        <location evidence="12">Cytoplasm</location>
    </subcellularLocation>
    <subcellularLocation>
        <location evidence="1">Membrane</location>
        <topology evidence="1">Peripheral membrane protein</topology>
    </subcellularLocation>
    <text evidence="12">Distribution is 50-50.</text>
</comment>
<dbReference type="RefSeq" id="WP_307356928.1">
    <property type="nucleotide sequence ID" value="NZ_BAAACJ010000040.1"/>
</dbReference>
<evidence type="ECO:0000256" key="7">
    <source>
        <dbReference type="ARBA" id="ARBA00022840"/>
    </source>
</evidence>
<organism evidence="17 18">
    <name type="scientific">Hathewaya limosa</name>
    <name type="common">Clostridium limosum</name>
    <dbReference type="NCBI Taxonomy" id="1536"/>
    <lineage>
        <taxon>Bacteria</taxon>
        <taxon>Bacillati</taxon>
        <taxon>Bacillota</taxon>
        <taxon>Clostridia</taxon>
        <taxon>Eubacteriales</taxon>
        <taxon>Clostridiaceae</taxon>
        <taxon>Hathewaya</taxon>
    </lineage>
</organism>